<dbReference type="GO" id="GO:0003887">
    <property type="term" value="F:DNA-directed DNA polymerase activity"/>
    <property type="evidence" value="ECO:0007669"/>
    <property type="project" value="UniProtKB-KW"/>
</dbReference>
<dbReference type="Gene3D" id="3.40.50.300">
    <property type="entry name" value="P-loop containing nucleotide triphosphate hydrolases"/>
    <property type="match status" value="1"/>
</dbReference>
<dbReference type="EMBL" id="MXAV01000044">
    <property type="protein sequence ID" value="PKY10019.1"/>
    <property type="molecule type" value="Genomic_DNA"/>
</dbReference>
<keyword evidence="10" id="KW-1185">Reference proteome</keyword>
<name>A0A2I1DJG8_9PROT</name>
<protein>
    <recommendedName>
        <fullName evidence="2">DNA polymerase III subunit delta'</fullName>
        <ecNumber evidence="1">2.7.7.7</ecNumber>
    </recommendedName>
</protein>
<accession>A0A2I1DJG8</accession>
<dbReference type="OrthoDB" id="9811073at2"/>
<dbReference type="GO" id="GO:0009360">
    <property type="term" value="C:DNA polymerase III complex"/>
    <property type="evidence" value="ECO:0007669"/>
    <property type="project" value="InterPro"/>
</dbReference>
<organism evidence="9 10">
    <name type="scientific">Acidithiobacillus marinus</name>
    <dbReference type="NCBI Taxonomy" id="187490"/>
    <lineage>
        <taxon>Bacteria</taxon>
        <taxon>Pseudomonadati</taxon>
        <taxon>Pseudomonadota</taxon>
        <taxon>Acidithiobacillia</taxon>
        <taxon>Acidithiobacillales</taxon>
        <taxon>Acidithiobacillaceae</taxon>
        <taxon>Acidithiobacillus</taxon>
    </lineage>
</organism>
<keyword evidence="6" id="KW-0239">DNA-directed DNA polymerase</keyword>
<evidence type="ECO:0000259" key="8">
    <source>
        <dbReference type="Pfam" id="PF09115"/>
    </source>
</evidence>
<evidence type="ECO:0000256" key="2">
    <source>
        <dbReference type="ARBA" id="ARBA00014363"/>
    </source>
</evidence>
<dbReference type="FunCoup" id="A0A2I1DJG8">
    <property type="interactions" value="179"/>
</dbReference>
<dbReference type="GO" id="GO:0006261">
    <property type="term" value="P:DNA-templated DNA replication"/>
    <property type="evidence" value="ECO:0007669"/>
    <property type="project" value="TreeGrafter"/>
</dbReference>
<dbReference type="GO" id="GO:0003677">
    <property type="term" value="F:DNA binding"/>
    <property type="evidence" value="ECO:0007669"/>
    <property type="project" value="InterPro"/>
</dbReference>
<evidence type="ECO:0000256" key="1">
    <source>
        <dbReference type="ARBA" id="ARBA00012417"/>
    </source>
</evidence>
<dbReference type="SUPFAM" id="SSF52540">
    <property type="entry name" value="P-loop containing nucleoside triphosphate hydrolases"/>
    <property type="match status" value="1"/>
</dbReference>
<dbReference type="Gene3D" id="1.20.272.10">
    <property type="match status" value="1"/>
</dbReference>
<keyword evidence="4" id="KW-0548">Nucleotidyltransferase</keyword>
<dbReference type="InParanoid" id="A0A2I1DJG8"/>
<dbReference type="InterPro" id="IPR027417">
    <property type="entry name" value="P-loop_NTPase"/>
</dbReference>
<evidence type="ECO:0000313" key="9">
    <source>
        <dbReference type="EMBL" id="PKY10019.1"/>
    </source>
</evidence>
<dbReference type="PANTHER" id="PTHR11669:SF8">
    <property type="entry name" value="DNA POLYMERASE III SUBUNIT DELTA"/>
    <property type="match status" value="1"/>
</dbReference>
<gene>
    <name evidence="9" type="ORF">B1757_12085</name>
</gene>
<keyword evidence="3" id="KW-0808">Transferase</keyword>
<keyword evidence="5" id="KW-0235">DNA replication</keyword>
<dbReference type="Proteomes" id="UP000234329">
    <property type="component" value="Unassembled WGS sequence"/>
</dbReference>
<dbReference type="RefSeq" id="WP_101538548.1">
    <property type="nucleotide sequence ID" value="NZ_MXAV01000044.1"/>
</dbReference>
<dbReference type="PANTHER" id="PTHR11669">
    <property type="entry name" value="REPLICATION FACTOR C / DNA POLYMERASE III GAMMA-TAU SUBUNIT"/>
    <property type="match status" value="1"/>
</dbReference>
<comment type="caution">
    <text evidence="9">The sequence shown here is derived from an EMBL/GenBank/DDBJ whole genome shotgun (WGS) entry which is preliminary data.</text>
</comment>
<dbReference type="InterPro" id="IPR015199">
    <property type="entry name" value="DNA_pol_III_delta_C"/>
</dbReference>
<evidence type="ECO:0000256" key="5">
    <source>
        <dbReference type="ARBA" id="ARBA00022705"/>
    </source>
</evidence>
<evidence type="ECO:0000313" key="10">
    <source>
        <dbReference type="Proteomes" id="UP000234329"/>
    </source>
</evidence>
<reference evidence="9 10" key="1">
    <citation type="submission" date="2017-03" db="EMBL/GenBank/DDBJ databases">
        <title>Draft genime sequence of the acidophilic sulfur-oxidizing bacterium Acidithiobacillus sp. SH, isolated from seawater.</title>
        <authorList>
            <person name="Sharmin S."/>
            <person name="Tokuhisa M."/>
            <person name="Kanao T."/>
            <person name="Kamimura K."/>
        </authorList>
    </citation>
    <scope>NUCLEOTIDE SEQUENCE [LARGE SCALE GENOMIC DNA]</scope>
    <source>
        <strain evidence="9 10">SH</strain>
    </source>
</reference>
<evidence type="ECO:0000256" key="6">
    <source>
        <dbReference type="ARBA" id="ARBA00022932"/>
    </source>
</evidence>
<evidence type="ECO:0000256" key="4">
    <source>
        <dbReference type="ARBA" id="ARBA00022695"/>
    </source>
</evidence>
<dbReference type="AlphaFoldDB" id="A0A2I1DJG8"/>
<proteinExistence type="predicted"/>
<dbReference type="InterPro" id="IPR050238">
    <property type="entry name" value="DNA_Rep/Repair_Clamp_Loader"/>
</dbReference>
<evidence type="ECO:0000256" key="7">
    <source>
        <dbReference type="ARBA" id="ARBA00049244"/>
    </source>
</evidence>
<dbReference type="EC" id="2.7.7.7" evidence="1"/>
<dbReference type="Pfam" id="PF09115">
    <property type="entry name" value="DNApol3-delta_C"/>
    <property type="match status" value="1"/>
</dbReference>
<evidence type="ECO:0000256" key="3">
    <source>
        <dbReference type="ARBA" id="ARBA00022679"/>
    </source>
</evidence>
<dbReference type="Pfam" id="PF13177">
    <property type="entry name" value="DNA_pol3_delta2"/>
    <property type="match status" value="1"/>
</dbReference>
<sequence>MKIFRPDPKAWQPIRTLLQSGLPQAMLATGESGSLLGGYLDLLQAAQLCFAPTEAGFACGDCRSCKLLAEAAHPDLWVVSAEPGKAIAIDTLRQGMEWIQYTPQVSSTRWLRIDHAEDMTLAAANAILKTLEEPPARAHVLLYSEQASRLLPTIRSRLQRIPLPVMEMAESRQWLQQQGIDADHSAALLRQLGNRPARALELWEAGWVEQRREWLRSLLDLPGQGVVAALKLAEQWSKTKDLLLIRELVLGLIADCMRLQQGLLDRITDLDYLNELQRMAPDVSAEALQAALDDWLQLPVALAQNSNGVMVMEKLLLDWLTLWPRRISHGIQN</sequence>
<feature type="domain" description="DNA polymerase III delta subunit C-terminal" evidence="8">
    <location>
        <begin position="207"/>
        <end position="319"/>
    </location>
</feature>
<comment type="catalytic activity">
    <reaction evidence="7">
        <text>DNA(n) + a 2'-deoxyribonucleoside 5'-triphosphate = DNA(n+1) + diphosphate</text>
        <dbReference type="Rhea" id="RHEA:22508"/>
        <dbReference type="Rhea" id="RHEA-COMP:17339"/>
        <dbReference type="Rhea" id="RHEA-COMP:17340"/>
        <dbReference type="ChEBI" id="CHEBI:33019"/>
        <dbReference type="ChEBI" id="CHEBI:61560"/>
        <dbReference type="ChEBI" id="CHEBI:173112"/>
        <dbReference type="EC" id="2.7.7.7"/>
    </reaction>
</comment>